<name>A0ABD0MTG5_CIRMR</name>
<dbReference type="AlphaFoldDB" id="A0ABD0MTG5"/>
<keyword evidence="3" id="KW-1185">Reference proteome</keyword>
<dbReference type="InterPro" id="IPR036179">
    <property type="entry name" value="Ig-like_dom_sf"/>
</dbReference>
<organism evidence="2 3">
    <name type="scientific">Cirrhinus mrigala</name>
    <name type="common">Mrigala</name>
    <dbReference type="NCBI Taxonomy" id="683832"/>
    <lineage>
        <taxon>Eukaryota</taxon>
        <taxon>Metazoa</taxon>
        <taxon>Chordata</taxon>
        <taxon>Craniata</taxon>
        <taxon>Vertebrata</taxon>
        <taxon>Euteleostomi</taxon>
        <taxon>Actinopterygii</taxon>
        <taxon>Neopterygii</taxon>
        <taxon>Teleostei</taxon>
        <taxon>Ostariophysi</taxon>
        <taxon>Cypriniformes</taxon>
        <taxon>Cyprinidae</taxon>
        <taxon>Labeoninae</taxon>
        <taxon>Labeonini</taxon>
        <taxon>Cirrhinus</taxon>
    </lineage>
</organism>
<dbReference type="Gene3D" id="2.60.40.10">
    <property type="entry name" value="Immunoglobulins"/>
    <property type="match status" value="1"/>
</dbReference>
<gene>
    <name evidence="2" type="ORF">M9458_051358</name>
</gene>
<dbReference type="InterPro" id="IPR013783">
    <property type="entry name" value="Ig-like_fold"/>
</dbReference>
<dbReference type="EMBL" id="JAMKFB020000119">
    <property type="protein sequence ID" value="KAL0153320.1"/>
    <property type="molecule type" value="Genomic_DNA"/>
</dbReference>
<dbReference type="PROSITE" id="PS50835">
    <property type="entry name" value="IG_LIKE"/>
    <property type="match status" value="1"/>
</dbReference>
<protein>
    <recommendedName>
        <fullName evidence="1">Ig-like domain-containing protein</fullName>
    </recommendedName>
</protein>
<accession>A0ABD0MTG5</accession>
<evidence type="ECO:0000313" key="3">
    <source>
        <dbReference type="Proteomes" id="UP001529510"/>
    </source>
</evidence>
<sequence>SSVFTGDSVTLRCELIQSQNGWEFLWRRDSNSESIEAETKTINSVKTFDGGEY</sequence>
<feature type="non-terminal residue" evidence="2">
    <location>
        <position position="53"/>
    </location>
</feature>
<dbReference type="Proteomes" id="UP001529510">
    <property type="component" value="Unassembled WGS sequence"/>
</dbReference>
<evidence type="ECO:0000313" key="2">
    <source>
        <dbReference type="EMBL" id="KAL0153320.1"/>
    </source>
</evidence>
<evidence type="ECO:0000259" key="1">
    <source>
        <dbReference type="PROSITE" id="PS50835"/>
    </source>
</evidence>
<dbReference type="SUPFAM" id="SSF48726">
    <property type="entry name" value="Immunoglobulin"/>
    <property type="match status" value="1"/>
</dbReference>
<feature type="domain" description="Ig-like" evidence="1">
    <location>
        <begin position="1"/>
        <end position="53"/>
    </location>
</feature>
<proteinExistence type="predicted"/>
<reference evidence="2 3" key="1">
    <citation type="submission" date="2024-05" db="EMBL/GenBank/DDBJ databases">
        <title>Genome sequencing and assembly of Indian major carp, Cirrhinus mrigala (Hamilton, 1822).</title>
        <authorList>
            <person name="Mohindra V."/>
            <person name="Chowdhury L.M."/>
            <person name="Lal K."/>
            <person name="Jena J.K."/>
        </authorList>
    </citation>
    <scope>NUCLEOTIDE SEQUENCE [LARGE SCALE GENOMIC DNA]</scope>
    <source>
        <strain evidence="2">CM1030</strain>
        <tissue evidence="2">Blood</tissue>
    </source>
</reference>
<comment type="caution">
    <text evidence="2">The sequence shown here is derived from an EMBL/GenBank/DDBJ whole genome shotgun (WGS) entry which is preliminary data.</text>
</comment>
<dbReference type="InterPro" id="IPR007110">
    <property type="entry name" value="Ig-like_dom"/>
</dbReference>
<feature type="non-terminal residue" evidence="2">
    <location>
        <position position="1"/>
    </location>
</feature>